<dbReference type="AlphaFoldDB" id="A0AAD3DIV7"/>
<reference evidence="1 2" key="1">
    <citation type="journal article" date="2021" name="Sci. Rep.">
        <title>Genome sequencing of the multicellular alga Astrephomene provides insights into convergent evolution of germ-soma differentiation.</title>
        <authorList>
            <person name="Yamashita S."/>
            <person name="Yamamoto K."/>
            <person name="Matsuzaki R."/>
            <person name="Suzuki S."/>
            <person name="Yamaguchi H."/>
            <person name="Hirooka S."/>
            <person name="Minakuchi Y."/>
            <person name="Miyagishima S."/>
            <person name="Kawachi M."/>
            <person name="Toyoda A."/>
            <person name="Nozaki H."/>
        </authorList>
    </citation>
    <scope>NUCLEOTIDE SEQUENCE [LARGE SCALE GENOMIC DNA]</scope>
    <source>
        <strain evidence="1 2">NIES-4017</strain>
    </source>
</reference>
<protein>
    <submittedName>
        <fullName evidence="1">Uncharacterized protein</fullName>
    </submittedName>
</protein>
<name>A0AAD3DIV7_9CHLO</name>
<evidence type="ECO:0000313" key="1">
    <source>
        <dbReference type="EMBL" id="GFR41217.1"/>
    </source>
</evidence>
<organism evidence="1 2">
    <name type="scientific">Astrephomene gubernaculifera</name>
    <dbReference type="NCBI Taxonomy" id="47775"/>
    <lineage>
        <taxon>Eukaryota</taxon>
        <taxon>Viridiplantae</taxon>
        <taxon>Chlorophyta</taxon>
        <taxon>core chlorophytes</taxon>
        <taxon>Chlorophyceae</taxon>
        <taxon>CS clade</taxon>
        <taxon>Chlamydomonadales</taxon>
        <taxon>Astrephomenaceae</taxon>
        <taxon>Astrephomene</taxon>
    </lineage>
</organism>
<gene>
    <name evidence="1" type="ORF">Agub_g1890</name>
</gene>
<sequence length="109" mass="11386">MRYLSSNSGGSWFNGVMSFGGFPLGPFLGPYSPPANLSRDVLGSPSLLPPGSFGDTLAAKNILADAIKGVLKDLFVPGRGSFSGWTAAIAEAFYYPYGLGLQNSSLTCE</sequence>
<evidence type="ECO:0000313" key="2">
    <source>
        <dbReference type="Proteomes" id="UP001054857"/>
    </source>
</evidence>
<dbReference type="EMBL" id="BMAR01000001">
    <property type="protein sequence ID" value="GFR41217.1"/>
    <property type="molecule type" value="Genomic_DNA"/>
</dbReference>
<feature type="non-terminal residue" evidence="1">
    <location>
        <position position="1"/>
    </location>
</feature>
<keyword evidence="2" id="KW-1185">Reference proteome</keyword>
<comment type="caution">
    <text evidence="1">The sequence shown here is derived from an EMBL/GenBank/DDBJ whole genome shotgun (WGS) entry which is preliminary data.</text>
</comment>
<accession>A0AAD3DIV7</accession>
<dbReference type="Proteomes" id="UP001054857">
    <property type="component" value="Unassembled WGS sequence"/>
</dbReference>
<proteinExistence type="predicted"/>